<evidence type="ECO:0000259" key="10">
    <source>
        <dbReference type="Pfam" id="PF22528"/>
    </source>
</evidence>
<feature type="region of interest" description="Disordered" evidence="7">
    <location>
        <begin position="1"/>
        <end position="59"/>
    </location>
</feature>
<feature type="domain" description="ZN622/Rei1/Reh1 zinc finger C2H2-type" evidence="9">
    <location>
        <begin position="65"/>
        <end position="137"/>
    </location>
</feature>
<evidence type="ECO:0000259" key="9">
    <source>
        <dbReference type="Pfam" id="PF12756"/>
    </source>
</evidence>
<keyword evidence="2 6" id="KW-0808">Transferase</keyword>
<dbReference type="AlphaFoldDB" id="A0AAW0JTG7"/>
<sequence length="639" mass="71042">MATISNHPQSEEEPKNHEFDDEEEEEEEEEENEDEELEGWDDWEAEDEAGEEGDEEEGSDSNLLCLFCDSRYGSCDALFDHCIASHHFHFRGVRTKLGLDFYGGFKLINYVRSQVAERRCWICGVTCESSQGLQNHKHETFSIEDIKPLWDDDRYLKPFMEDDSLLYTFGDDEEGEGEDDYSASIDKDELMRDLKKYEEICIDDENTGDTIVYNADNSDKNGRKGVASASNGHLDEAGSSEKASKDKHLRGSFPTLLSKDIKNVNENYFGAYSSYGIHREMISDKVRTDAYRQAILKNPSLLNNAVVMDVGCGTGILSLFAAQAGASRVIAVEASEKMAAVATQIAMDNGLWQSKSQNEGNKHSSRVIEVVQGMVEELDKSSQIQPHSVDVLLSEWMGYCLLYESMLSSVLFARDRWLKPGGAILPDTATIFVAGFGKGGTSVPFWENVYGFNMSCIGKELVGDAAKIPIVDIVDNHDIVTNSTVLQTFDLATMNHDDVDFTASAELEPYSGGSTGMSNDLECQTRSCYGVVLWFETGFTSRFCKEMPVVLSTSPYTPKTHWSQTILTFREPIAMASGKPSGDRLAAIGTEACPAMKIQLRVSIARAVEHRSIDISLETVGIGSDGRKCKWPVQIFNLH</sequence>
<comment type="catalytic activity">
    <reaction evidence="5">
        <text>L-arginyl-[protein] + S-adenosyl-L-methionine = N(omega)-methyl-L-arginyl-[protein] + S-adenosyl-L-homocysteine + H(+)</text>
        <dbReference type="Rhea" id="RHEA:48100"/>
        <dbReference type="Rhea" id="RHEA-COMP:10532"/>
        <dbReference type="Rhea" id="RHEA-COMP:11990"/>
        <dbReference type="ChEBI" id="CHEBI:15378"/>
        <dbReference type="ChEBI" id="CHEBI:29965"/>
        <dbReference type="ChEBI" id="CHEBI:57856"/>
        <dbReference type="ChEBI" id="CHEBI:59789"/>
        <dbReference type="ChEBI" id="CHEBI:65280"/>
    </reaction>
    <physiologicalReaction direction="left-to-right" evidence="5">
        <dbReference type="Rhea" id="RHEA:48101"/>
    </physiologicalReaction>
</comment>
<dbReference type="Pfam" id="PF08241">
    <property type="entry name" value="Methyltransf_11"/>
    <property type="match status" value="1"/>
</dbReference>
<evidence type="ECO:0000256" key="1">
    <source>
        <dbReference type="ARBA" id="ARBA00022603"/>
    </source>
</evidence>
<dbReference type="Pfam" id="PF22528">
    <property type="entry name" value="PRMT_C"/>
    <property type="match status" value="1"/>
</dbReference>
<gene>
    <name evidence="11" type="primary">PRMT3_1</name>
    <name evidence="11" type="ORF">CFP56_029017</name>
</gene>
<dbReference type="InterPro" id="IPR013216">
    <property type="entry name" value="Methyltransf_11"/>
</dbReference>
<dbReference type="Pfam" id="PF12756">
    <property type="entry name" value="zf-C2H2_2"/>
    <property type="match status" value="1"/>
</dbReference>
<dbReference type="InterPro" id="IPR041661">
    <property type="entry name" value="ZN622/Rei1/Reh1_Znf-C2H2"/>
</dbReference>
<keyword evidence="3 6" id="KW-0949">S-adenosyl-L-methionine</keyword>
<keyword evidence="12" id="KW-1185">Reference proteome</keyword>
<dbReference type="CDD" id="cd02440">
    <property type="entry name" value="AdoMet_MTases"/>
    <property type="match status" value="1"/>
</dbReference>
<evidence type="ECO:0000256" key="4">
    <source>
        <dbReference type="ARBA" id="ARBA00047384"/>
    </source>
</evidence>
<evidence type="ECO:0000313" key="12">
    <source>
        <dbReference type="Proteomes" id="UP000237347"/>
    </source>
</evidence>
<dbReference type="InterPro" id="IPR025799">
    <property type="entry name" value="Arg_MeTrfase"/>
</dbReference>
<dbReference type="GO" id="GO:0042054">
    <property type="term" value="F:histone methyltransferase activity"/>
    <property type="evidence" value="ECO:0007669"/>
    <property type="project" value="TreeGrafter"/>
</dbReference>
<evidence type="ECO:0008006" key="13">
    <source>
        <dbReference type="Google" id="ProtNLM"/>
    </source>
</evidence>
<evidence type="ECO:0000259" key="8">
    <source>
        <dbReference type="Pfam" id="PF08241"/>
    </source>
</evidence>
<evidence type="ECO:0000256" key="7">
    <source>
        <dbReference type="SAM" id="MobiDB-lite"/>
    </source>
</evidence>
<comment type="catalytic activity">
    <reaction evidence="4">
        <text>L-arginyl-[protein] + 2 S-adenosyl-L-methionine = N(omega),N(omega)-dimethyl-L-arginyl-[protein] + 2 S-adenosyl-L-homocysteine + 2 H(+)</text>
        <dbReference type="Rhea" id="RHEA:48096"/>
        <dbReference type="Rhea" id="RHEA-COMP:10532"/>
        <dbReference type="Rhea" id="RHEA-COMP:11991"/>
        <dbReference type="ChEBI" id="CHEBI:15378"/>
        <dbReference type="ChEBI" id="CHEBI:29965"/>
        <dbReference type="ChEBI" id="CHEBI:57856"/>
        <dbReference type="ChEBI" id="CHEBI:59789"/>
        <dbReference type="ChEBI" id="CHEBI:61897"/>
        <dbReference type="EC" id="2.1.1.319"/>
    </reaction>
    <physiologicalReaction direction="left-to-right" evidence="4">
        <dbReference type="Rhea" id="RHEA:48097"/>
    </physiologicalReaction>
</comment>
<feature type="domain" description="Methyltransferase type 11" evidence="8">
    <location>
        <begin position="309"/>
        <end position="424"/>
    </location>
</feature>
<protein>
    <recommendedName>
        <fullName evidence="13">Protein arginine N-methyltransferase 3</fullName>
    </recommendedName>
</protein>
<dbReference type="InterPro" id="IPR055135">
    <property type="entry name" value="PRMT_dom"/>
</dbReference>
<dbReference type="InterPro" id="IPR029063">
    <property type="entry name" value="SAM-dependent_MTases_sf"/>
</dbReference>
<organism evidence="11 12">
    <name type="scientific">Quercus suber</name>
    <name type="common">Cork oak</name>
    <dbReference type="NCBI Taxonomy" id="58331"/>
    <lineage>
        <taxon>Eukaryota</taxon>
        <taxon>Viridiplantae</taxon>
        <taxon>Streptophyta</taxon>
        <taxon>Embryophyta</taxon>
        <taxon>Tracheophyta</taxon>
        <taxon>Spermatophyta</taxon>
        <taxon>Magnoliopsida</taxon>
        <taxon>eudicotyledons</taxon>
        <taxon>Gunneridae</taxon>
        <taxon>Pentapetalae</taxon>
        <taxon>rosids</taxon>
        <taxon>fabids</taxon>
        <taxon>Fagales</taxon>
        <taxon>Fagaceae</taxon>
        <taxon>Quercus</taxon>
    </lineage>
</organism>
<dbReference type="GO" id="GO:0035242">
    <property type="term" value="F:protein-arginine omega-N asymmetric methyltransferase activity"/>
    <property type="evidence" value="ECO:0007669"/>
    <property type="project" value="UniProtKB-EC"/>
</dbReference>
<dbReference type="PROSITE" id="PS51678">
    <property type="entry name" value="SAM_MT_PRMT"/>
    <property type="match status" value="1"/>
</dbReference>
<proteinExistence type="predicted"/>
<dbReference type="SUPFAM" id="SSF57667">
    <property type="entry name" value="beta-beta-alpha zinc fingers"/>
    <property type="match status" value="1"/>
</dbReference>
<dbReference type="Proteomes" id="UP000237347">
    <property type="component" value="Unassembled WGS sequence"/>
</dbReference>
<dbReference type="SUPFAM" id="SSF53335">
    <property type="entry name" value="S-adenosyl-L-methionine-dependent methyltransferases"/>
    <property type="match status" value="1"/>
</dbReference>
<feature type="region of interest" description="Disordered" evidence="7">
    <location>
        <begin position="212"/>
        <end position="247"/>
    </location>
</feature>
<keyword evidence="1 6" id="KW-0489">Methyltransferase</keyword>
<dbReference type="Gene3D" id="3.40.50.150">
    <property type="entry name" value="Vaccinia Virus protein VP39"/>
    <property type="match status" value="1"/>
</dbReference>
<feature type="compositionally biased region" description="Basic and acidic residues" evidence="7">
    <location>
        <begin position="9"/>
        <end position="18"/>
    </location>
</feature>
<feature type="compositionally biased region" description="Acidic residues" evidence="7">
    <location>
        <begin position="19"/>
        <end position="59"/>
    </location>
</feature>
<evidence type="ECO:0000256" key="5">
    <source>
        <dbReference type="ARBA" id="ARBA00049303"/>
    </source>
</evidence>
<dbReference type="GO" id="GO:0032259">
    <property type="term" value="P:methylation"/>
    <property type="evidence" value="ECO:0007669"/>
    <property type="project" value="UniProtKB-KW"/>
</dbReference>
<dbReference type="Gene3D" id="2.70.160.11">
    <property type="entry name" value="Hnrnp arginine n-methyltransferase1"/>
    <property type="match status" value="1"/>
</dbReference>
<evidence type="ECO:0000256" key="2">
    <source>
        <dbReference type="ARBA" id="ARBA00022679"/>
    </source>
</evidence>
<dbReference type="PANTHER" id="PTHR11006:SF89">
    <property type="entry name" value="PROTEIN ARGININE N-METHYLTRANSFERASE 3-RELATED"/>
    <property type="match status" value="1"/>
</dbReference>
<dbReference type="EMBL" id="PKMF04000479">
    <property type="protein sequence ID" value="KAK7829541.1"/>
    <property type="molecule type" value="Genomic_DNA"/>
</dbReference>
<dbReference type="PANTHER" id="PTHR11006">
    <property type="entry name" value="PROTEIN ARGININE N-METHYLTRANSFERASE"/>
    <property type="match status" value="1"/>
</dbReference>
<evidence type="ECO:0000256" key="6">
    <source>
        <dbReference type="PROSITE-ProRule" id="PRU01015"/>
    </source>
</evidence>
<comment type="caution">
    <text evidence="11">The sequence shown here is derived from an EMBL/GenBank/DDBJ whole genome shotgun (WGS) entry which is preliminary data.</text>
</comment>
<dbReference type="GO" id="GO:0005634">
    <property type="term" value="C:nucleus"/>
    <property type="evidence" value="ECO:0007669"/>
    <property type="project" value="TreeGrafter"/>
</dbReference>
<reference evidence="11 12" key="1">
    <citation type="journal article" date="2018" name="Sci. Data">
        <title>The draft genome sequence of cork oak.</title>
        <authorList>
            <person name="Ramos A.M."/>
            <person name="Usie A."/>
            <person name="Barbosa P."/>
            <person name="Barros P.M."/>
            <person name="Capote T."/>
            <person name="Chaves I."/>
            <person name="Simoes F."/>
            <person name="Abreu I."/>
            <person name="Carrasquinho I."/>
            <person name="Faro C."/>
            <person name="Guimaraes J.B."/>
            <person name="Mendonca D."/>
            <person name="Nobrega F."/>
            <person name="Rodrigues L."/>
            <person name="Saibo N.J.M."/>
            <person name="Varela M.C."/>
            <person name="Egas C."/>
            <person name="Matos J."/>
            <person name="Miguel C.M."/>
            <person name="Oliveira M.M."/>
            <person name="Ricardo C.P."/>
            <person name="Goncalves S."/>
        </authorList>
    </citation>
    <scope>NUCLEOTIDE SEQUENCE [LARGE SCALE GENOMIC DNA]</scope>
    <source>
        <strain evidence="12">cv. HL8</strain>
    </source>
</reference>
<evidence type="ECO:0000256" key="3">
    <source>
        <dbReference type="ARBA" id="ARBA00022691"/>
    </source>
</evidence>
<feature type="domain" description="Protein arginine N-methyltransferase" evidence="10">
    <location>
        <begin position="427"/>
        <end position="578"/>
    </location>
</feature>
<dbReference type="InterPro" id="IPR036236">
    <property type="entry name" value="Znf_C2H2_sf"/>
</dbReference>
<dbReference type="FunFam" id="3.40.50.150:FF:000016">
    <property type="entry name" value="Protein arginine N-methyltransferase 6"/>
    <property type="match status" value="1"/>
</dbReference>
<evidence type="ECO:0000313" key="11">
    <source>
        <dbReference type="EMBL" id="KAK7829541.1"/>
    </source>
</evidence>
<name>A0AAW0JTG7_QUESU</name>
<accession>A0AAW0JTG7</accession>